<proteinExistence type="predicted"/>
<dbReference type="PANTHER" id="PTHR34473:SF2">
    <property type="entry name" value="UPF0699 TRANSMEMBRANE PROTEIN YDBT"/>
    <property type="match status" value="1"/>
</dbReference>
<feature type="region of interest" description="Disordered" evidence="1">
    <location>
        <begin position="1"/>
        <end position="84"/>
    </location>
</feature>
<evidence type="ECO:0000313" key="4">
    <source>
        <dbReference type="EMBL" id="MDS1268817.1"/>
    </source>
</evidence>
<reference evidence="5" key="1">
    <citation type="submission" date="2023-07" db="EMBL/GenBank/DDBJ databases">
        <title>Novel species in the genus Lipingzhangella isolated from Sambhar Salt Lake.</title>
        <authorList>
            <person name="Jiya N."/>
            <person name="Kajale S."/>
            <person name="Sharma A."/>
        </authorList>
    </citation>
    <scope>NUCLEOTIDE SEQUENCE [LARGE SCALE GENOMIC DNA]</scope>
    <source>
        <strain evidence="5">LS1_29</strain>
    </source>
</reference>
<feature type="compositionally biased region" description="Polar residues" evidence="1">
    <location>
        <begin position="238"/>
        <end position="255"/>
    </location>
</feature>
<evidence type="ECO:0000259" key="3">
    <source>
        <dbReference type="Pfam" id="PF03703"/>
    </source>
</evidence>
<accession>A0ABU2H1F1</accession>
<feature type="transmembrane region" description="Helical" evidence="2">
    <location>
        <begin position="291"/>
        <end position="316"/>
    </location>
</feature>
<evidence type="ECO:0000313" key="5">
    <source>
        <dbReference type="Proteomes" id="UP001250214"/>
    </source>
</evidence>
<keyword evidence="2" id="KW-0812">Transmembrane</keyword>
<dbReference type="InterPro" id="IPR005182">
    <property type="entry name" value="YdbS-like_PH"/>
</dbReference>
<organism evidence="4 5">
    <name type="scientific">Lipingzhangella rawalii</name>
    <dbReference type="NCBI Taxonomy" id="2055835"/>
    <lineage>
        <taxon>Bacteria</taxon>
        <taxon>Bacillati</taxon>
        <taxon>Actinomycetota</taxon>
        <taxon>Actinomycetes</taxon>
        <taxon>Streptosporangiales</taxon>
        <taxon>Nocardiopsidaceae</taxon>
        <taxon>Lipingzhangella</taxon>
    </lineage>
</organism>
<keyword evidence="5" id="KW-1185">Reference proteome</keyword>
<dbReference type="Proteomes" id="UP001250214">
    <property type="component" value="Unassembled WGS sequence"/>
</dbReference>
<comment type="caution">
    <text evidence="4">The sequence shown here is derived from an EMBL/GenBank/DDBJ whole genome shotgun (WGS) entry which is preliminary data.</text>
</comment>
<feature type="compositionally biased region" description="Pro residues" evidence="1">
    <location>
        <begin position="1"/>
        <end position="10"/>
    </location>
</feature>
<dbReference type="Pfam" id="PF03703">
    <property type="entry name" value="bPH_2"/>
    <property type="match status" value="2"/>
</dbReference>
<feature type="domain" description="YdbS-like PH" evidence="3">
    <location>
        <begin position="517"/>
        <end position="581"/>
    </location>
</feature>
<name>A0ABU2H1F1_9ACTN</name>
<evidence type="ECO:0000256" key="2">
    <source>
        <dbReference type="SAM" id="Phobius"/>
    </source>
</evidence>
<evidence type="ECO:0000256" key="1">
    <source>
        <dbReference type="SAM" id="MobiDB-lite"/>
    </source>
</evidence>
<keyword evidence="2" id="KW-1133">Transmembrane helix</keyword>
<feature type="transmembrane region" description="Helical" evidence="2">
    <location>
        <begin position="346"/>
        <end position="371"/>
    </location>
</feature>
<feature type="region of interest" description="Disordered" evidence="1">
    <location>
        <begin position="230"/>
        <end position="279"/>
    </location>
</feature>
<dbReference type="PANTHER" id="PTHR34473">
    <property type="entry name" value="UPF0699 TRANSMEMBRANE PROTEIN YDBS"/>
    <property type="match status" value="1"/>
</dbReference>
<dbReference type="RefSeq" id="WP_310910328.1">
    <property type="nucleotide sequence ID" value="NZ_JAVLVT010000001.1"/>
</dbReference>
<gene>
    <name evidence="4" type="ORF">RIF23_00755</name>
</gene>
<protein>
    <submittedName>
        <fullName evidence="4">PH domain-containing protein</fullName>
    </submittedName>
</protein>
<dbReference type="EMBL" id="JAVLVT010000001">
    <property type="protein sequence ID" value="MDS1268817.1"/>
    <property type="molecule type" value="Genomic_DNA"/>
</dbReference>
<keyword evidence="2" id="KW-0472">Membrane</keyword>
<feature type="domain" description="YdbS-like PH" evidence="3">
    <location>
        <begin position="141"/>
        <end position="222"/>
    </location>
</feature>
<feature type="transmembrane region" description="Helical" evidence="2">
    <location>
        <begin position="121"/>
        <end position="141"/>
    </location>
</feature>
<sequence length="617" mass="66505">MTQPNDPPQPERGNSPESGARPEPDRTQDVSGARGVAGENGVAPDSADSLGGGSPSSQGEAPPWWPDAAGEVAPDEQWHHPAPEGMRRLSPRILVTEPVRYLRTLFPFVIVALIFGTTNPMVLTGAVLAIVGFLVSGFVTWQTVRYQVTSEHLEIHRGLVNRSKRTIPLERIRGVDVTSTLLHRIFGLAVVRVEAAAGGGHSEEGTLDAIDVGEAERLRDELLRRRAELRGQTHEHQGPQSTSDAALASGASTPGATDHTDTTVEPDAPTEEDLPQHSTSTRVHFVLPARWYLFGALSLGYLLTPFVVLATLLGFAGQVARDARLASDVDVQSVADWIAESSAATILWAVVGGIAVLLVLMPAFAVVSYAVNNWSFTLWRRGVSLVAERGLFTRHSVTLELRRVRGYEILDSPLERWASTAALRAIVTGLGDAATRATLLPIVRRSTLHRVVSSALTPFRGELVAHPPAARSRRLFRAVTPFVVLAGIAWALGQYWFAVTALVLALASVPLGIDRYRALGHGYDGHHVSVRSGSLSRTQAVIERPAIIGWRWNQSLFQRRVGLATLEVSVGAGSGGYSALDMNFADSVRFVSEVTPDMVRPFLVDTSPSGPQDEAAT</sequence>